<evidence type="ECO:0000256" key="2">
    <source>
        <dbReference type="SAM" id="SignalP"/>
    </source>
</evidence>
<keyword evidence="1" id="KW-1133">Transmembrane helix</keyword>
<proteinExistence type="predicted"/>
<dbReference type="AlphaFoldDB" id="A0A0K1QAT3"/>
<evidence type="ECO:0000313" key="4">
    <source>
        <dbReference type="Proteomes" id="UP000064967"/>
    </source>
</evidence>
<reference evidence="3 4" key="1">
    <citation type="submission" date="2015-08" db="EMBL/GenBank/DDBJ databases">
        <authorList>
            <person name="Babu N.S."/>
            <person name="Beckwith C.J."/>
            <person name="Beseler K.G."/>
            <person name="Brison A."/>
            <person name="Carone J.V."/>
            <person name="Caskin T.P."/>
            <person name="Diamond M."/>
            <person name="Durham M.E."/>
            <person name="Foxe J.M."/>
            <person name="Go M."/>
            <person name="Henderson B.A."/>
            <person name="Jones I.B."/>
            <person name="McGettigan J.A."/>
            <person name="Micheletti S.J."/>
            <person name="Nasrallah M.E."/>
            <person name="Ortiz D."/>
            <person name="Piller C.R."/>
            <person name="Privatt S.R."/>
            <person name="Schneider S.L."/>
            <person name="Sharp S."/>
            <person name="Smith T.C."/>
            <person name="Stanton J.D."/>
            <person name="Ullery H.E."/>
            <person name="Wilson R.J."/>
            <person name="Serrano M.G."/>
            <person name="Buck G."/>
            <person name="Lee V."/>
            <person name="Wang Y."/>
            <person name="Carvalho R."/>
            <person name="Voegtly L."/>
            <person name="Shi R."/>
            <person name="Duckworth R."/>
            <person name="Johnson A."/>
            <person name="Loviza R."/>
            <person name="Walstead R."/>
            <person name="Shah Z."/>
            <person name="Kiflezghi M."/>
            <person name="Wade K."/>
            <person name="Ball S.L."/>
            <person name="Bradley K.W."/>
            <person name="Asai D.J."/>
            <person name="Bowman C.A."/>
            <person name="Russell D.A."/>
            <person name="Pope W.H."/>
            <person name="Jacobs-Sera D."/>
            <person name="Hendrix R.W."/>
            <person name="Hatfull G.F."/>
        </authorList>
    </citation>
    <scope>NUCLEOTIDE SEQUENCE [LARGE SCALE GENOMIC DNA]</scope>
    <source>
        <strain evidence="3 4">DSM 27648</strain>
    </source>
</reference>
<gene>
    <name evidence="3" type="ORF">AKJ09_09512</name>
</gene>
<feature type="chain" id="PRO_5005467341" description="PEGA domain-containing protein" evidence="2">
    <location>
        <begin position="21"/>
        <end position="367"/>
    </location>
</feature>
<evidence type="ECO:0008006" key="5">
    <source>
        <dbReference type="Google" id="ProtNLM"/>
    </source>
</evidence>
<keyword evidence="1" id="KW-0472">Membrane</keyword>
<keyword evidence="1" id="KW-0812">Transmembrane</keyword>
<sequence length="367" mass="37962">MKRRTVMTIALVLAPATSWAAGPQKNGPNAAAAQSLFYEARALMKDGRYTEACPKLEESLKLDDGIGTRFNLADCNEHLGKVATAWASFLDVAALSKANNQLEREKVARKRAQALEPRLPKLTIEVDTVAAIQPGLEVTRDGSTVGTAAWGTPIPVDPGSHKIVARANGKQPWEEAVEAVEGKTAKVTLPRELTPIVVAATPPPAPAQASVGAPASRLDTASTTTLTSEEQAGADFPPPVIESHASAQRTVGWVIGAAGIAGLGVGAAFGIRSLDKRNNSRDNCVGDLCNETGVKQRDQAINAGNIATYSTIFGGAALVTGIILVLTTPAEKQGSASGKPRSLVGSIRAVPEASPYGGGVVLTGALP</sequence>
<organism evidence="3 4">
    <name type="scientific">Labilithrix luteola</name>
    <dbReference type="NCBI Taxonomy" id="1391654"/>
    <lineage>
        <taxon>Bacteria</taxon>
        <taxon>Pseudomonadati</taxon>
        <taxon>Myxococcota</taxon>
        <taxon>Polyangia</taxon>
        <taxon>Polyangiales</taxon>
        <taxon>Labilitrichaceae</taxon>
        <taxon>Labilithrix</taxon>
    </lineage>
</organism>
<dbReference type="InterPro" id="IPR011990">
    <property type="entry name" value="TPR-like_helical_dom_sf"/>
</dbReference>
<feature type="signal peptide" evidence="2">
    <location>
        <begin position="1"/>
        <end position="20"/>
    </location>
</feature>
<name>A0A0K1QAT3_9BACT</name>
<dbReference type="Proteomes" id="UP000064967">
    <property type="component" value="Chromosome"/>
</dbReference>
<keyword evidence="4" id="KW-1185">Reference proteome</keyword>
<dbReference type="RefSeq" id="WP_146653708.1">
    <property type="nucleotide sequence ID" value="NZ_CP012333.1"/>
</dbReference>
<dbReference type="KEGG" id="llu:AKJ09_09512"/>
<protein>
    <recommendedName>
        <fullName evidence="5">PEGA domain-containing protein</fullName>
    </recommendedName>
</protein>
<dbReference type="STRING" id="1391654.AKJ09_09512"/>
<dbReference type="OrthoDB" id="5522887at2"/>
<evidence type="ECO:0000256" key="1">
    <source>
        <dbReference type="SAM" id="Phobius"/>
    </source>
</evidence>
<keyword evidence="2" id="KW-0732">Signal</keyword>
<evidence type="ECO:0000313" key="3">
    <source>
        <dbReference type="EMBL" id="AKV02849.1"/>
    </source>
</evidence>
<dbReference type="EMBL" id="CP012333">
    <property type="protein sequence ID" value="AKV02849.1"/>
    <property type="molecule type" value="Genomic_DNA"/>
</dbReference>
<feature type="transmembrane region" description="Helical" evidence="1">
    <location>
        <begin position="251"/>
        <end position="271"/>
    </location>
</feature>
<accession>A0A0K1QAT3</accession>
<dbReference type="Gene3D" id="1.25.40.10">
    <property type="entry name" value="Tetratricopeptide repeat domain"/>
    <property type="match status" value="1"/>
</dbReference>
<dbReference type="SUPFAM" id="SSF48452">
    <property type="entry name" value="TPR-like"/>
    <property type="match status" value="1"/>
</dbReference>
<feature type="transmembrane region" description="Helical" evidence="1">
    <location>
        <begin position="306"/>
        <end position="326"/>
    </location>
</feature>